<dbReference type="PANTHER" id="PTHR43176">
    <property type="entry name" value="3-HYDROXYISOBUTYRYL-COA HYDROLASE-RELATED"/>
    <property type="match status" value="1"/>
</dbReference>
<dbReference type="GO" id="GO:0003860">
    <property type="term" value="F:3-hydroxyisobutyryl-CoA hydrolase activity"/>
    <property type="evidence" value="ECO:0007669"/>
    <property type="project" value="UniProtKB-UniRule"/>
</dbReference>
<dbReference type="SUPFAM" id="SSF52096">
    <property type="entry name" value="ClpP/crotonase"/>
    <property type="match status" value="1"/>
</dbReference>
<dbReference type="InterPro" id="IPR045004">
    <property type="entry name" value="ECH_dom"/>
</dbReference>
<evidence type="ECO:0000259" key="5">
    <source>
        <dbReference type="Pfam" id="PF16113"/>
    </source>
</evidence>
<evidence type="ECO:0000256" key="3">
    <source>
        <dbReference type="ARBA" id="ARBA00022801"/>
    </source>
</evidence>
<evidence type="ECO:0000256" key="1">
    <source>
        <dbReference type="ARBA" id="ARBA00001709"/>
    </source>
</evidence>
<dbReference type="InterPro" id="IPR032259">
    <property type="entry name" value="HIBYL-CoA-H"/>
</dbReference>
<dbReference type="CDD" id="cd06558">
    <property type="entry name" value="crotonase-like"/>
    <property type="match status" value="1"/>
</dbReference>
<dbReference type="Proteomes" id="UP000886520">
    <property type="component" value="Chromosome 6"/>
</dbReference>
<dbReference type="OrthoDB" id="16820at2759"/>
<dbReference type="PROSITE" id="PS00166">
    <property type="entry name" value="ENOYL_COA_HYDRATASE"/>
    <property type="match status" value="1"/>
</dbReference>
<comment type="pathway">
    <text evidence="4">Amino-acid degradation; L-valine degradation.</text>
</comment>
<dbReference type="Gene3D" id="3.90.226.10">
    <property type="entry name" value="2-enoyl-CoA Hydratase, Chain A, domain 1"/>
    <property type="match status" value="1"/>
</dbReference>
<comment type="similarity">
    <text evidence="4">Belongs to the enoyl-CoA hydratase/isomerase family.</text>
</comment>
<dbReference type="GO" id="GO:0006574">
    <property type="term" value="P:L-valine catabolic process"/>
    <property type="evidence" value="ECO:0007669"/>
    <property type="project" value="UniProtKB-UniRule"/>
</dbReference>
<name>A0A9D4V3E3_ADICA</name>
<evidence type="ECO:0000313" key="7">
    <source>
        <dbReference type="Proteomes" id="UP000886520"/>
    </source>
</evidence>
<sequence length="460" mass="51623">MASRMRRMRLSALHCRLLCRSSTSLPSHREIFSYTFSPSQRFFSAGRSWKPVTEKQVVISRGLGSRVATINNPKRANALTTAMARKLRTFYERWESEVGANLVILQGAGGVFSSGADVKELYRLGLQGNFEACREFFRELYNLNYVLGTYRRLQVSVLDGLAVGGACALTSFSHFQLASENAAFSSPETRIGFHPDAGSSFLLSCLKGSFGEYLALTGEKLDMTDMIMTRLVQNPIQSKRIPEILHQLHSLDTTDEEVVTNIIEAFEDGIEVDPDSFLHREEIINRIFSLEKVEDIIYALEAEAEGRDYAWYRDVLDNIRAASPLSQKIALKSIRMARQETLAESLQREYRISCRAISGNLSKDFYEGVRAHLIDKDHNPKWSPGYLESVSDDMVDAYFQPFENEAEELELPLNKREGISNAADSDVSLHGAPQSAGEGQTEDVEILNWAMNVDAGTKKT</sequence>
<dbReference type="AlphaFoldDB" id="A0A9D4V3E3"/>
<comment type="caution">
    <text evidence="6">The sequence shown here is derived from an EMBL/GenBank/DDBJ whole genome shotgun (WGS) entry which is preliminary data.</text>
</comment>
<dbReference type="PANTHER" id="PTHR43176:SF3">
    <property type="entry name" value="3-HYDROXYISOBUTYRYL-COA HYDROLASE, MITOCHONDRIAL"/>
    <property type="match status" value="1"/>
</dbReference>
<reference evidence="6" key="1">
    <citation type="submission" date="2021-01" db="EMBL/GenBank/DDBJ databases">
        <title>Adiantum capillus-veneris genome.</title>
        <authorList>
            <person name="Fang Y."/>
            <person name="Liao Q."/>
        </authorList>
    </citation>
    <scope>NUCLEOTIDE SEQUENCE</scope>
    <source>
        <strain evidence="6">H3</strain>
        <tissue evidence="6">Leaf</tissue>
    </source>
</reference>
<feature type="domain" description="Enoyl-CoA hydratase/isomerase" evidence="5">
    <location>
        <begin position="66"/>
        <end position="399"/>
    </location>
</feature>
<accession>A0A9D4V3E3</accession>
<dbReference type="EMBL" id="JABFUD020000006">
    <property type="protein sequence ID" value="KAI5078829.1"/>
    <property type="molecule type" value="Genomic_DNA"/>
</dbReference>
<protein>
    <recommendedName>
        <fullName evidence="2 4">3-hydroxyisobutyryl-CoA hydrolase</fullName>
        <shortName evidence="4">HIB-CoA hydrolase</shortName>
        <shortName evidence="4">HIBYL-CoA-H</shortName>
        <ecNumber evidence="2 4">3.1.2.4</ecNumber>
    </recommendedName>
    <alternativeName>
        <fullName evidence="4">3-hydroxyisobutyryl-coenzyme A hydrolase</fullName>
    </alternativeName>
</protein>
<keyword evidence="3 4" id="KW-0378">Hydrolase</keyword>
<organism evidence="6 7">
    <name type="scientific">Adiantum capillus-veneris</name>
    <name type="common">Maidenhair fern</name>
    <dbReference type="NCBI Taxonomy" id="13818"/>
    <lineage>
        <taxon>Eukaryota</taxon>
        <taxon>Viridiplantae</taxon>
        <taxon>Streptophyta</taxon>
        <taxon>Embryophyta</taxon>
        <taxon>Tracheophyta</taxon>
        <taxon>Polypodiopsida</taxon>
        <taxon>Polypodiidae</taxon>
        <taxon>Polypodiales</taxon>
        <taxon>Pteridineae</taxon>
        <taxon>Pteridaceae</taxon>
        <taxon>Vittarioideae</taxon>
        <taxon>Adiantum</taxon>
    </lineage>
</organism>
<evidence type="ECO:0000256" key="2">
    <source>
        <dbReference type="ARBA" id="ARBA00011915"/>
    </source>
</evidence>
<dbReference type="InterPro" id="IPR029045">
    <property type="entry name" value="ClpP/crotonase-like_dom_sf"/>
</dbReference>
<dbReference type="Pfam" id="PF16113">
    <property type="entry name" value="ECH_2"/>
    <property type="match status" value="1"/>
</dbReference>
<evidence type="ECO:0000256" key="4">
    <source>
        <dbReference type="RuleBase" id="RU369070"/>
    </source>
</evidence>
<dbReference type="EC" id="3.1.2.4" evidence="2 4"/>
<comment type="catalytic activity">
    <reaction evidence="1 4">
        <text>3-hydroxy-2-methylpropanoyl-CoA + H2O = 3-hydroxy-2-methylpropanoate + CoA + H(+)</text>
        <dbReference type="Rhea" id="RHEA:20888"/>
        <dbReference type="ChEBI" id="CHEBI:11805"/>
        <dbReference type="ChEBI" id="CHEBI:15377"/>
        <dbReference type="ChEBI" id="CHEBI:15378"/>
        <dbReference type="ChEBI" id="CHEBI:57287"/>
        <dbReference type="ChEBI" id="CHEBI:57340"/>
        <dbReference type="EC" id="3.1.2.4"/>
    </reaction>
</comment>
<keyword evidence="7" id="KW-1185">Reference proteome</keyword>
<comment type="function">
    <text evidence="4">Hydrolyzes 3-hydroxyisobutyryl-CoA (HIBYL-CoA), a saline catabolite. Has high activity toward isobutyryl-CoA. Could be an isobutyryl-CoA dehydrogenase that functions in valine catabolism.</text>
</comment>
<evidence type="ECO:0000313" key="6">
    <source>
        <dbReference type="EMBL" id="KAI5078829.1"/>
    </source>
</evidence>
<dbReference type="InterPro" id="IPR018376">
    <property type="entry name" value="Enoyl-CoA_hyd/isom_CS"/>
</dbReference>
<gene>
    <name evidence="6" type="ORF">GOP47_0006500</name>
</gene>
<proteinExistence type="inferred from homology"/>